<organism evidence="1 2">
    <name type="scientific">Nephila pilipes</name>
    <name type="common">Giant wood spider</name>
    <name type="synonym">Nephila maculata</name>
    <dbReference type="NCBI Taxonomy" id="299642"/>
    <lineage>
        <taxon>Eukaryota</taxon>
        <taxon>Metazoa</taxon>
        <taxon>Ecdysozoa</taxon>
        <taxon>Arthropoda</taxon>
        <taxon>Chelicerata</taxon>
        <taxon>Arachnida</taxon>
        <taxon>Araneae</taxon>
        <taxon>Araneomorphae</taxon>
        <taxon>Entelegynae</taxon>
        <taxon>Araneoidea</taxon>
        <taxon>Nephilidae</taxon>
        <taxon>Nephila</taxon>
    </lineage>
</organism>
<protein>
    <submittedName>
        <fullName evidence="1">Uncharacterized protein</fullName>
    </submittedName>
</protein>
<name>A0A8X6TGF8_NEPPI</name>
<comment type="caution">
    <text evidence="1">The sequence shown here is derived from an EMBL/GenBank/DDBJ whole genome shotgun (WGS) entry which is preliminary data.</text>
</comment>
<keyword evidence="2" id="KW-1185">Reference proteome</keyword>
<dbReference type="AlphaFoldDB" id="A0A8X6TGF8"/>
<accession>A0A8X6TGF8</accession>
<dbReference type="Proteomes" id="UP000887013">
    <property type="component" value="Unassembled WGS sequence"/>
</dbReference>
<proteinExistence type="predicted"/>
<reference evidence="1" key="1">
    <citation type="submission" date="2020-08" db="EMBL/GenBank/DDBJ databases">
        <title>Multicomponent nature underlies the extraordinary mechanical properties of spider dragline silk.</title>
        <authorList>
            <person name="Kono N."/>
            <person name="Nakamura H."/>
            <person name="Mori M."/>
            <person name="Yoshida Y."/>
            <person name="Ohtoshi R."/>
            <person name="Malay A.D."/>
            <person name="Moran D.A.P."/>
            <person name="Tomita M."/>
            <person name="Numata K."/>
            <person name="Arakawa K."/>
        </authorList>
    </citation>
    <scope>NUCLEOTIDE SEQUENCE</scope>
</reference>
<evidence type="ECO:0000313" key="2">
    <source>
        <dbReference type="Proteomes" id="UP000887013"/>
    </source>
</evidence>
<gene>
    <name evidence="1" type="ORF">NPIL_436631</name>
</gene>
<dbReference type="EMBL" id="BMAW01007850">
    <property type="protein sequence ID" value="GFT05708.1"/>
    <property type="molecule type" value="Genomic_DNA"/>
</dbReference>
<sequence>MVRSDIHIGVVGGSFILQDNNAWPPRNSEGGELICEVVHGLVSNPKEYVWDATRRRIAVYPVFFNSSIFDLLLTRNLALLATKLTSF</sequence>
<evidence type="ECO:0000313" key="1">
    <source>
        <dbReference type="EMBL" id="GFT05708.1"/>
    </source>
</evidence>